<evidence type="ECO:0000313" key="1">
    <source>
        <dbReference type="EMBL" id="GBP45860.1"/>
    </source>
</evidence>
<dbReference type="OrthoDB" id="5989194at2759"/>
<accession>A0A4C1W4P3</accession>
<name>A0A4C1W4P3_EUMVA</name>
<keyword evidence="2" id="KW-1185">Reference proteome</keyword>
<comment type="caution">
    <text evidence="1">The sequence shown here is derived from an EMBL/GenBank/DDBJ whole genome shotgun (WGS) entry which is preliminary data.</text>
</comment>
<reference evidence="1 2" key="1">
    <citation type="journal article" date="2019" name="Commun. Biol.">
        <title>The bagworm genome reveals a unique fibroin gene that provides high tensile strength.</title>
        <authorList>
            <person name="Kono N."/>
            <person name="Nakamura H."/>
            <person name="Ohtoshi R."/>
            <person name="Tomita M."/>
            <person name="Numata K."/>
            <person name="Arakawa K."/>
        </authorList>
    </citation>
    <scope>NUCLEOTIDE SEQUENCE [LARGE SCALE GENOMIC DNA]</scope>
</reference>
<dbReference type="Proteomes" id="UP000299102">
    <property type="component" value="Unassembled WGS sequence"/>
</dbReference>
<gene>
    <name evidence="1" type="ORF">EVAR_31765_1</name>
</gene>
<dbReference type="AlphaFoldDB" id="A0A4C1W4P3"/>
<dbReference type="EMBL" id="BGZK01000473">
    <property type="protein sequence ID" value="GBP45860.1"/>
    <property type="molecule type" value="Genomic_DNA"/>
</dbReference>
<proteinExistence type="predicted"/>
<organism evidence="1 2">
    <name type="scientific">Eumeta variegata</name>
    <name type="common">Bagworm moth</name>
    <name type="synonym">Eumeta japonica</name>
    <dbReference type="NCBI Taxonomy" id="151549"/>
    <lineage>
        <taxon>Eukaryota</taxon>
        <taxon>Metazoa</taxon>
        <taxon>Ecdysozoa</taxon>
        <taxon>Arthropoda</taxon>
        <taxon>Hexapoda</taxon>
        <taxon>Insecta</taxon>
        <taxon>Pterygota</taxon>
        <taxon>Neoptera</taxon>
        <taxon>Endopterygota</taxon>
        <taxon>Lepidoptera</taxon>
        <taxon>Glossata</taxon>
        <taxon>Ditrysia</taxon>
        <taxon>Tineoidea</taxon>
        <taxon>Psychidae</taxon>
        <taxon>Oiketicinae</taxon>
        <taxon>Eumeta</taxon>
    </lineage>
</organism>
<evidence type="ECO:0000313" key="2">
    <source>
        <dbReference type="Proteomes" id="UP000299102"/>
    </source>
</evidence>
<sequence>MSESKAKELIKKRGSVKAKITQFSSYLNVVRSSAQLSELQITELTVRLSKIENLYSIYDTLQSDLEMIADDPDELYAERTVRVAVLQCDSGCSTAR</sequence>
<protein>
    <submittedName>
        <fullName evidence="1">Uncharacterized protein</fullName>
    </submittedName>
</protein>